<feature type="coiled-coil region" evidence="1">
    <location>
        <begin position="441"/>
        <end position="475"/>
    </location>
</feature>
<dbReference type="InterPro" id="IPR025640">
    <property type="entry name" value="GYF_2"/>
</dbReference>
<feature type="region of interest" description="Disordered" evidence="2">
    <location>
        <begin position="72"/>
        <end position="96"/>
    </location>
</feature>
<evidence type="ECO:0000259" key="3">
    <source>
        <dbReference type="Pfam" id="PF14237"/>
    </source>
</evidence>
<proteinExistence type="predicted"/>
<feature type="coiled-coil region" evidence="1">
    <location>
        <begin position="619"/>
        <end position="668"/>
    </location>
</feature>
<evidence type="ECO:0000313" key="4">
    <source>
        <dbReference type="EMBL" id="GHP02928.1"/>
    </source>
</evidence>
<feature type="coiled-coil region" evidence="1">
    <location>
        <begin position="532"/>
        <end position="567"/>
    </location>
</feature>
<feature type="domain" description="GYF" evidence="3">
    <location>
        <begin position="11"/>
        <end position="62"/>
    </location>
</feature>
<evidence type="ECO:0000256" key="1">
    <source>
        <dbReference type="SAM" id="Coils"/>
    </source>
</evidence>
<feature type="region of interest" description="Disordered" evidence="2">
    <location>
        <begin position="279"/>
        <end position="324"/>
    </location>
</feature>
<feature type="region of interest" description="Disordered" evidence="2">
    <location>
        <begin position="728"/>
        <end position="749"/>
    </location>
</feature>
<name>A0A830H8B6_9CHLO</name>
<sequence>MASAFFRNASWFYGARDNPSRPAGPVSFSDLAAMWAAERLNEESIVWAEGMAVQTRVADVHRLAGALRQAAETAKKTGATPSAYSPLKPKTEPSPSFARRHTFVDALHKLHAGNTGAQPPAGPVSATVPQGLPAPQQETVGLSVDVPDPNSTSPIAEPAWWKQNGAGVDQLGMATTLPPPSSQLPAHRLPPPQTGAVPYSSSEAGPIPPYQSMRWTVVRSGKVAEPVSFAGLARQWQRGEVGPRTVLWSDAVANDTTATLAEKHATTLGSYPGLVTTLDMAPPSSVASDESPPERKKKSAVPPKPNVFAHSVDEPAANGSATSLLSVERARTKQAQEIARALKKTLESRESELHNLRSELTDLRASAEVASHAEVSSLRQSNADLTNASAELARVRQENEDLRKAGAIAAAKLDAAHTKLADLSPTKGGGTSSATELDIEVTKLRGSLKTAETRVLKLEEQLDVARREHADQVAELRRSHDERVGSLRDKADEEMRAARDLSAVSNNADKQHVAALIEAARDRADAAIASTRAEAEREVQAARARAEEEVRRARDESSAEVARARDEAVRDVAAARERAEAAASGSASTNEAIRQMHEDHARQLSQARADFDADATALREAARRDINRFMEERDREVRQLREQLEEAKSDATKQVARARALADQLAEEVRVEYEDRLAAMRTDQERRSHATSESASRTLDESEHRHRLDREELMRKLATAEEALVREREEGARRAAELESEMRRRGTEAEAEMRRRLTLAAEEHERKVSAFAESCDRRLAEAARDHERRVADAEEIAKGAVDEANRRAATAADEADRRVALTEATRDEALAKAKEALEAEAMRVKAECARVNEAYRSEAQRELDEAREAALDEAGSRVAAAEAEASSARADASAARETLAAEVQRISSEAGQREHALRVEADERVAAASDGAKREVPELRRQVQALQMELNRLARENERLRESEDLLASRLPKPGAGSLQAKLEAAKSEVQALRRENTAVKAKLQQEERARAILTDSMDEPLLDISGGYSSGATPSSGSHRNSIAAPLDLDGFEREAEMIQARSAHRLGGGERSSVESELYEPDDDGPEQQMDRWDVAAHTAKQIIPSPPPPLAMPQRRERSRTMRAVERNMPAEETERIEQERVESAVELILQRFEASGVFLPIEQVQGCCYSVASRRVHLKVLSGRLCVRSGGGYQDFLEWLSRARLRKS</sequence>
<feature type="coiled-coil region" evidence="1">
    <location>
        <begin position="929"/>
        <end position="1010"/>
    </location>
</feature>
<comment type="caution">
    <text evidence="4">The sequence shown here is derived from an EMBL/GenBank/DDBJ whole genome shotgun (WGS) entry which is preliminary data.</text>
</comment>
<keyword evidence="1" id="KW-0175">Coiled coil</keyword>
<dbReference type="AlphaFoldDB" id="A0A830H8B6"/>
<feature type="region of interest" description="Disordered" evidence="2">
    <location>
        <begin position="680"/>
        <end position="712"/>
    </location>
</feature>
<gene>
    <name evidence="4" type="ORF">PPROV_000168300</name>
</gene>
<evidence type="ECO:0000256" key="2">
    <source>
        <dbReference type="SAM" id="MobiDB-lite"/>
    </source>
</evidence>
<feature type="coiled-coil region" evidence="1">
    <location>
        <begin position="339"/>
        <end position="405"/>
    </location>
</feature>
<dbReference type="EMBL" id="BNJQ01000004">
    <property type="protein sequence ID" value="GHP02928.1"/>
    <property type="molecule type" value="Genomic_DNA"/>
</dbReference>
<accession>A0A830H8B6</accession>
<feature type="coiled-coil region" evidence="1">
    <location>
        <begin position="827"/>
        <end position="898"/>
    </location>
</feature>
<protein>
    <recommendedName>
        <fullName evidence="3">GYF domain-containing protein</fullName>
    </recommendedName>
</protein>
<feature type="compositionally biased region" description="Acidic residues" evidence="2">
    <location>
        <begin position="1079"/>
        <end position="1088"/>
    </location>
</feature>
<dbReference type="Proteomes" id="UP000660262">
    <property type="component" value="Unassembled WGS sequence"/>
</dbReference>
<dbReference type="OrthoDB" id="10409011at2759"/>
<dbReference type="PANTHER" id="PTHR19327">
    <property type="entry name" value="GOLGIN"/>
    <property type="match status" value="1"/>
</dbReference>
<dbReference type="PANTHER" id="PTHR19327:SF0">
    <property type="entry name" value="GOLGIN SUBFAMILY A MEMBER 4"/>
    <property type="match status" value="1"/>
</dbReference>
<keyword evidence="5" id="KW-1185">Reference proteome</keyword>
<feature type="compositionally biased region" description="Basic and acidic residues" evidence="2">
    <location>
        <begin position="680"/>
        <end position="690"/>
    </location>
</feature>
<organism evidence="4 5">
    <name type="scientific">Pycnococcus provasolii</name>
    <dbReference type="NCBI Taxonomy" id="41880"/>
    <lineage>
        <taxon>Eukaryota</taxon>
        <taxon>Viridiplantae</taxon>
        <taxon>Chlorophyta</taxon>
        <taxon>Pseudoscourfieldiophyceae</taxon>
        <taxon>Pseudoscourfieldiales</taxon>
        <taxon>Pycnococcaceae</taxon>
        <taxon>Pycnococcus</taxon>
    </lineage>
</organism>
<reference evidence="4" key="1">
    <citation type="submission" date="2020-10" db="EMBL/GenBank/DDBJ databases">
        <title>Unveiling of a novel bifunctional photoreceptor, Dualchrome1, isolated from a cosmopolitan green alga.</title>
        <authorList>
            <person name="Suzuki S."/>
            <person name="Kawachi M."/>
        </authorList>
    </citation>
    <scope>NUCLEOTIDE SEQUENCE</scope>
    <source>
        <strain evidence="4">NIES 2893</strain>
    </source>
</reference>
<feature type="compositionally biased region" description="Basic and acidic residues" evidence="2">
    <location>
        <begin position="698"/>
        <end position="712"/>
    </location>
</feature>
<feature type="region of interest" description="Disordered" evidence="2">
    <location>
        <begin position="1064"/>
        <end position="1089"/>
    </location>
</feature>
<dbReference type="Pfam" id="PF14237">
    <property type="entry name" value="GYF_2"/>
    <property type="match status" value="1"/>
</dbReference>
<evidence type="ECO:0000313" key="5">
    <source>
        <dbReference type="Proteomes" id="UP000660262"/>
    </source>
</evidence>